<evidence type="ECO:0000256" key="4">
    <source>
        <dbReference type="ARBA" id="ARBA00022692"/>
    </source>
</evidence>
<evidence type="ECO:0000256" key="8">
    <source>
        <dbReference type="ARBA" id="ARBA00023180"/>
    </source>
</evidence>
<keyword evidence="7" id="KW-0472">Membrane</keyword>
<keyword evidence="4" id="KW-0812">Transmembrane</keyword>
<keyword evidence="9" id="KW-0735">Signal-anchor</keyword>
<accession>A0AAV4DHG7</accession>
<reference evidence="10 11" key="1">
    <citation type="journal article" date="2021" name="Elife">
        <title>Chloroplast acquisition without the gene transfer in kleptoplastic sea slugs, Plakobranchus ocellatus.</title>
        <authorList>
            <person name="Maeda T."/>
            <person name="Takahashi S."/>
            <person name="Yoshida T."/>
            <person name="Shimamura S."/>
            <person name="Takaki Y."/>
            <person name="Nagai Y."/>
            <person name="Toyoda A."/>
            <person name="Suzuki Y."/>
            <person name="Arimoto A."/>
            <person name="Ishii H."/>
            <person name="Satoh N."/>
            <person name="Nishiyama T."/>
            <person name="Hasebe M."/>
            <person name="Maruyama T."/>
            <person name="Minagawa J."/>
            <person name="Obokata J."/>
            <person name="Shigenobu S."/>
        </authorList>
    </citation>
    <scope>NUCLEOTIDE SEQUENCE [LARGE SCALE GENOMIC DNA]</scope>
</reference>
<dbReference type="GO" id="GO:0008146">
    <property type="term" value="F:sulfotransferase activity"/>
    <property type="evidence" value="ECO:0007669"/>
    <property type="project" value="InterPro"/>
</dbReference>
<keyword evidence="3 9" id="KW-0808">Transferase</keyword>
<dbReference type="Pfam" id="PF03567">
    <property type="entry name" value="Sulfotransfer_2"/>
    <property type="match status" value="1"/>
</dbReference>
<comment type="caution">
    <text evidence="10">The sequence shown here is derived from an EMBL/GenBank/DDBJ whole genome shotgun (WGS) entry which is preliminary data.</text>
</comment>
<gene>
    <name evidence="10" type="ORF">PoB_007009100</name>
</gene>
<dbReference type="PANTHER" id="PTHR12137">
    <property type="entry name" value="CARBOHYDRATE SULFOTRANSFERASE"/>
    <property type="match status" value="1"/>
</dbReference>
<dbReference type="EC" id="2.8.2.-" evidence="9"/>
<dbReference type="AlphaFoldDB" id="A0AAV4DHG7"/>
<dbReference type="InterPro" id="IPR005331">
    <property type="entry name" value="Sulfotransferase"/>
</dbReference>
<dbReference type="GO" id="GO:0016051">
    <property type="term" value="P:carbohydrate biosynthetic process"/>
    <property type="evidence" value="ECO:0007669"/>
    <property type="project" value="InterPro"/>
</dbReference>
<dbReference type="Proteomes" id="UP000735302">
    <property type="component" value="Unassembled WGS sequence"/>
</dbReference>
<organism evidence="10 11">
    <name type="scientific">Plakobranchus ocellatus</name>
    <dbReference type="NCBI Taxonomy" id="259542"/>
    <lineage>
        <taxon>Eukaryota</taxon>
        <taxon>Metazoa</taxon>
        <taxon>Spiralia</taxon>
        <taxon>Lophotrochozoa</taxon>
        <taxon>Mollusca</taxon>
        <taxon>Gastropoda</taxon>
        <taxon>Heterobranchia</taxon>
        <taxon>Euthyneura</taxon>
        <taxon>Panpulmonata</taxon>
        <taxon>Sacoglossa</taxon>
        <taxon>Placobranchoidea</taxon>
        <taxon>Plakobranchidae</taxon>
        <taxon>Plakobranchus</taxon>
    </lineage>
</organism>
<proteinExistence type="inferred from homology"/>
<evidence type="ECO:0000256" key="7">
    <source>
        <dbReference type="ARBA" id="ARBA00023136"/>
    </source>
</evidence>
<keyword evidence="9" id="KW-0119">Carbohydrate metabolism</keyword>
<protein>
    <recommendedName>
        <fullName evidence="9">Carbohydrate sulfotransferase</fullName>
        <ecNumber evidence="9">2.8.2.-</ecNumber>
    </recommendedName>
</protein>
<evidence type="ECO:0000313" key="10">
    <source>
        <dbReference type="EMBL" id="GFO43586.1"/>
    </source>
</evidence>
<sequence length="436" mass="50790">MRLSKELLAHMGTGSSQIFSRRREPSFQFVEEVLFQAVQEKSATAFRDTKLKNINSAWQTSDATFLSRRRRLTDICNTDPQAQSGGIKGVFTHEPSGIIYCFVPKAGCTFWKRVFMVANEEQTESSNLFNISRHAIHSAVKNGARFNVSEHDSRHFPIRFTVARDPFSRLLSAYLDKAYLPDFWSSEMLSIARKLKPGKEIAKEDFLRLHFDQMADRFDRQSWNTSTAGERSCGKYVTFAEFVNGSYGRLEPHWMPLSMICNPCKFNVTHLSYMETFTEDARALLTPLGLEGVLDHLDGDAQVEEELRMIVDYNFWKYKYSRHIQRCSTTHELAYRLWKNFQWRGYIDPDTIYIPLLRQDVDFVKENLRKQLASARIKGLKDRAKLKAAKADFKKKAFLTLSIDMFRKLESKYKLDFRFYGFEKSKEELRALIDPP</sequence>
<dbReference type="InterPro" id="IPR018011">
    <property type="entry name" value="Carb_sulfotrans_8-10"/>
</dbReference>
<evidence type="ECO:0000313" key="11">
    <source>
        <dbReference type="Proteomes" id="UP000735302"/>
    </source>
</evidence>
<evidence type="ECO:0000256" key="9">
    <source>
        <dbReference type="RuleBase" id="RU364020"/>
    </source>
</evidence>
<name>A0AAV4DHG7_9GAST</name>
<comment type="subcellular location">
    <subcellularLocation>
        <location evidence="1 9">Golgi apparatus membrane</location>
        <topology evidence="1 9">Single-pass type II membrane protein</topology>
    </subcellularLocation>
</comment>
<evidence type="ECO:0000256" key="5">
    <source>
        <dbReference type="ARBA" id="ARBA00022989"/>
    </source>
</evidence>
<comment type="similarity">
    <text evidence="2 9">Belongs to the sulfotransferase 2 family.</text>
</comment>
<keyword evidence="6 9" id="KW-0333">Golgi apparatus</keyword>
<evidence type="ECO:0000256" key="1">
    <source>
        <dbReference type="ARBA" id="ARBA00004323"/>
    </source>
</evidence>
<evidence type="ECO:0000256" key="2">
    <source>
        <dbReference type="ARBA" id="ARBA00006339"/>
    </source>
</evidence>
<evidence type="ECO:0000256" key="3">
    <source>
        <dbReference type="ARBA" id="ARBA00022679"/>
    </source>
</evidence>
<dbReference type="GO" id="GO:0000139">
    <property type="term" value="C:Golgi membrane"/>
    <property type="evidence" value="ECO:0007669"/>
    <property type="project" value="UniProtKB-SubCell"/>
</dbReference>
<keyword evidence="5" id="KW-1133">Transmembrane helix</keyword>
<dbReference type="PANTHER" id="PTHR12137:SF54">
    <property type="entry name" value="CARBOHYDRATE SULFOTRANSFERASE"/>
    <property type="match status" value="1"/>
</dbReference>
<dbReference type="EMBL" id="BLXT01007891">
    <property type="protein sequence ID" value="GFO43586.1"/>
    <property type="molecule type" value="Genomic_DNA"/>
</dbReference>
<evidence type="ECO:0000256" key="6">
    <source>
        <dbReference type="ARBA" id="ARBA00023034"/>
    </source>
</evidence>
<keyword evidence="8 9" id="KW-0325">Glycoprotein</keyword>
<keyword evidence="11" id="KW-1185">Reference proteome</keyword>